<sequence>MGSYDRVDFYRKNRDYAGILDEDGGSEEEVEEEVEEEAQEYDEDEDEEGSEERSEPEEDPEVVRESQKYLERRGKLKELERQKLKRKLNGHDVNEYDIDSEKDKKKLPYDNYGSFFGPSQPVVARRVIEETRARMEAAQIAAKVSKEKSYATAFDTRSEDKKPPKVAVSEAKKKAQHLKAARDYSFLFEEDAKIPGSNIDAASKPNHVQQQQAIIKNSTSSKKPAISCKQISSTKEPKGMLKPARQMPPKGGTPKITQRKVLPTAKQRASSDPKKQVNKVGNGLGGSGIQGNGFIRSPPNNGTKVGRVAGDNKMVSLKNGSRSGNFELHRTTMSRPTSIKEQRKPSVLAKQTPKLPNKFKAKPTANILLKPQLKPAKPSLPHNLCDERPKKIPKYDKFEDDIDSGGNYKGVIRQMFGYNPNKYRNLDEEDDSDMEVGFNTIQAEERRSARIAKEEDERELALLEAEEREERLRAIKRKLQNK</sequence>
<dbReference type="PANTHER" id="PTHR22691:SF8">
    <property type="entry name" value="PROTEIN SPT2 HOMOLOG"/>
    <property type="match status" value="1"/>
</dbReference>
<evidence type="ECO:0000256" key="2">
    <source>
        <dbReference type="ARBA" id="ARBA00023054"/>
    </source>
</evidence>
<feature type="region of interest" description="Disordered" evidence="4">
    <location>
        <begin position="146"/>
        <end position="173"/>
    </location>
</feature>
<feature type="region of interest" description="Disordered" evidence="4">
    <location>
        <begin position="1"/>
        <end position="71"/>
    </location>
</feature>
<dbReference type="EMBL" id="GCKF01039714">
    <property type="protein sequence ID" value="JAG95716.1"/>
    <property type="molecule type" value="Transcribed_RNA"/>
</dbReference>
<reference evidence="5" key="1">
    <citation type="submission" date="2015-03" db="EMBL/GenBank/DDBJ databases">
        <title>A transcriptome of Araucaria cunninghamii, an australian fine timber species.</title>
        <authorList>
            <person name="Jing Yi C.J.Y."/>
            <person name="Yin San L.Y.S."/>
            <person name="Abdul Karim S.S."/>
            <person name="Wan Azmi N.N."/>
            <person name="Hercus R.R."/>
            <person name="Croft L.L."/>
        </authorList>
    </citation>
    <scope>NUCLEOTIDE SEQUENCE</scope>
    <source>
        <strain evidence="5">MI0301</strain>
        <tissue evidence="5">Leaf</tissue>
    </source>
</reference>
<feature type="region of interest" description="Disordered" evidence="4">
    <location>
        <begin position="196"/>
        <end position="363"/>
    </location>
</feature>
<feature type="coiled-coil region" evidence="3">
    <location>
        <begin position="446"/>
        <end position="482"/>
    </location>
</feature>
<feature type="compositionally biased region" description="Gly residues" evidence="4">
    <location>
        <begin position="282"/>
        <end position="291"/>
    </location>
</feature>
<feature type="compositionally biased region" description="Acidic residues" evidence="4">
    <location>
        <begin position="20"/>
        <end position="60"/>
    </location>
</feature>
<dbReference type="GO" id="GO:0006360">
    <property type="term" value="P:transcription by RNA polymerase I"/>
    <property type="evidence" value="ECO:0007669"/>
    <property type="project" value="TreeGrafter"/>
</dbReference>
<dbReference type="PANTHER" id="PTHR22691">
    <property type="entry name" value="YEAST SPT2-RELATED"/>
    <property type="match status" value="1"/>
</dbReference>
<evidence type="ECO:0000256" key="1">
    <source>
        <dbReference type="ARBA" id="ARBA00006461"/>
    </source>
</evidence>
<evidence type="ECO:0000256" key="4">
    <source>
        <dbReference type="SAM" id="MobiDB-lite"/>
    </source>
</evidence>
<evidence type="ECO:0008006" key="6">
    <source>
        <dbReference type="Google" id="ProtNLM"/>
    </source>
</evidence>
<dbReference type="AlphaFoldDB" id="A0A0D6QZ44"/>
<feature type="compositionally biased region" description="Basic and acidic residues" evidence="4">
    <location>
        <begin position="61"/>
        <end position="71"/>
    </location>
</feature>
<name>A0A0D6QZ44_ARACU</name>
<dbReference type="GO" id="GO:0005730">
    <property type="term" value="C:nucleolus"/>
    <property type="evidence" value="ECO:0007669"/>
    <property type="project" value="TreeGrafter"/>
</dbReference>
<evidence type="ECO:0000256" key="3">
    <source>
        <dbReference type="SAM" id="Coils"/>
    </source>
</evidence>
<dbReference type="GO" id="GO:0006334">
    <property type="term" value="P:nucleosome assembly"/>
    <property type="evidence" value="ECO:0007669"/>
    <property type="project" value="TreeGrafter"/>
</dbReference>
<accession>A0A0D6QZ44</accession>
<protein>
    <recommendedName>
        <fullName evidence="6">Protein SPT2 homolog</fullName>
    </recommendedName>
</protein>
<feature type="compositionally biased region" description="Basic and acidic residues" evidence="4">
    <location>
        <begin position="1"/>
        <end position="15"/>
    </location>
</feature>
<dbReference type="GO" id="GO:0003677">
    <property type="term" value="F:DNA binding"/>
    <property type="evidence" value="ECO:0007669"/>
    <property type="project" value="TreeGrafter"/>
</dbReference>
<keyword evidence="2 3" id="KW-0175">Coiled coil</keyword>
<evidence type="ECO:0000313" key="5">
    <source>
        <dbReference type="EMBL" id="JAG95716.1"/>
    </source>
</evidence>
<dbReference type="SMART" id="SM00784">
    <property type="entry name" value="SPT2"/>
    <property type="match status" value="1"/>
</dbReference>
<dbReference type="Pfam" id="PF08243">
    <property type="entry name" value="SPT2"/>
    <property type="match status" value="1"/>
</dbReference>
<dbReference type="InterPro" id="IPR013256">
    <property type="entry name" value="Chromatin_SPT2"/>
</dbReference>
<comment type="similarity">
    <text evidence="1">Belongs to the SPT2 family.</text>
</comment>
<proteinExistence type="inferred from homology"/>
<organism evidence="5">
    <name type="scientific">Araucaria cunninghamii</name>
    <name type="common">Hoop pine</name>
    <name type="synonym">Moreton Bay pine</name>
    <dbReference type="NCBI Taxonomy" id="56994"/>
    <lineage>
        <taxon>Eukaryota</taxon>
        <taxon>Viridiplantae</taxon>
        <taxon>Streptophyta</taxon>
        <taxon>Embryophyta</taxon>
        <taxon>Tracheophyta</taxon>
        <taxon>Spermatophyta</taxon>
        <taxon>Pinopsida</taxon>
        <taxon>Pinidae</taxon>
        <taxon>Conifers II</taxon>
        <taxon>Araucariales</taxon>
        <taxon>Araucariaceae</taxon>
        <taxon>Araucaria</taxon>
    </lineage>
</organism>
<dbReference type="GO" id="GO:0042393">
    <property type="term" value="F:histone binding"/>
    <property type="evidence" value="ECO:0007669"/>
    <property type="project" value="TreeGrafter"/>
</dbReference>
<feature type="compositionally biased region" description="Polar residues" evidence="4">
    <location>
        <begin position="206"/>
        <end position="222"/>
    </location>
</feature>